<dbReference type="PANTHER" id="PTHR32305">
    <property type="match status" value="1"/>
</dbReference>
<dbReference type="RefSeq" id="WP_122245991.1">
    <property type="nucleotide sequence ID" value="NZ_RDQJ01000036.1"/>
</dbReference>
<dbReference type="InterPro" id="IPR022385">
    <property type="entry name" value="Rhs_assc_core"/>
</dbReference>
<gene>
    <name evidence="3" type="ORF">EBQ34_14130</name>
</gene>
<evidence type="ECO:0000256" key="1">
    <source>
        <dbReference type="ARBA" id="ARBA00022737"/>
    </source>
</evidence>
<dbReference type="Pfam" id="PF25023">
    <property type="entry name" value="TEN_YD-shell"/>
    <property type="match status" value="1"/>
</dbReference>
<dbReference type="AlphaFoldDB" id="A0A3M6R1B5"/>
<dbReference type="InterPro" id="IPR056823">
    <property type="entry name" value="TEN-like_YD-shell"/>
</dbReference>
<protein>
    <recommendedName>
        <fullName evidence="2">Teneurin-like YD-shell domain-containing protein</fullName>
    </recommendedName>
</protein>
<dbReference type="Gene3D" id="2.180.10.10">
    <property type="entry name" value="RHS repeat-associated core"/>
    <property type="match status" value="1"/>
</dbReference>
<dbReference type="EMBL" id="RDQJ01000036">
    <property type="protein sequence ID" value="RMX09050.1"/>
    <property type="molecule type" value="Genomic_DNA"/>
</dbReference>
<name>A0A3M6R1B5_9BURK</name>
<dbReference type="InterPro" id="IPR006530">
    <property type="entry name" value="YD"/>
</dbReference>
<dbReference type="NCBIfam" id="TIGR01643">
    <property type="entry name" value="YD_repeat_2x"/>
    <property type="match status" value="1"/>
</dbReference>
<organism evidence="3 4">
    <name type="scientific">Vandammella animalimorsus</name>
    <dbReference type="NCBI Taxonomy" id="2029117"/>
    <lineage>
        <taxon>Bacteria</taxon>
        <taxon>Pseudomonadati</taxon>
        <taxon>Pseudomonadota</taxon>
        <taxon>Betaproteobacteria</taxon>
        <taxon>Burkholderiales</taxon>
        <taxon>Comamonadaceae</taxon>
        <taxon>Vandammella</taxon>
    </lineage>
</organism>
<dbReference type="NCBIfam" id="TIGR03696">
    <property type="entry name" value="Rhs_assc_core"/>
    <property type="match status" value="1"/>
</dbReference>
<proteinExistence type="predicted"/>
<evidence type="ECO:0000313" key="4">
    <source>
        <dbReference type="Proteomes" id="UP000275180"/>
    </source>
</evidence>
<dbReference type="Proteomes" id="UP000275180">
    <property type="component" value="Unassembled WGS sequence"/>
</dbReference>
<reference evidence="3 4" key="1">
    <citation type="submission" date="2018-10" db="EMBL/GenBank/DDBJ databases">
        <title>Comamonadaceae CDC group NO-1 genome sequencing and assembly.</title>
        <authorList>
            <person name="Bernier A.-M."/>
            <person name="Bernard K."/>
        </authorList>
    </citation>
    <scope>NUCLEOTIDE SEQUENCE [LARGE SCALE GENOMIC DNA]</scope>
    <source>
        <strain evidence="3 4">NML180582</strain>
    </source>
</reference>
<comment type="caution">
    <text evidence="3">The sequence shown here is derived from an EMBL/GenBank/DDBJ whole genome shotgun (WGS) entry which is preliminary data.</text>
</comment>
<dbReference type="PRINTS" id="PR00394">
    <property type="entry name" value="RHSPROTEIN"/>
</dbReference>
<dbReference type="InterPro" id="IPR050708">
    <property type="entry name" value="T6SS_VgrG/RHS"/>
</dbReference>
<evidence type="ECO:0000313" key="3">
    <source>
        <dbReference type="EMBL" id="RMX09050.1"/>
    </source>
</evidence>
<keyword evidence="1" id="KW-0677">Repeat</keyword>
<sequence>MTVRYRYDPFGRRIAKTVTEGPNSQTTYYLNGDSALLAEANEAGQITKAYGFNPNTHDAEEELWSTDPVWQADIHNGSLTSSQTRYHYITTDHLGTPILATDKSGNKTWRGYSQAFGHTGLEAGNSTQINRRFPGQYWDKETGLHQNFFRDYSPARGRYIQSDPIGIYSDVNIYAYSFNGPIIYFDPYGLFGMDDIWGGVYWVTGGWSPSQNTVNFAAGFGDGIISTLTFGFVSGQRIRDELDIDGSVNMCSAIYKGGRITGATLTLMANATGAIPKTLTHFTTRSGARGIMENGIRASRGGFFGGGRYASY</sequence>
<dbReference type="OrthoDB" id="5445630at2"/>
<evidence type="ECO:0000259" key="2">
    <source>
        <dbReference type="Pfam" id="PF25023"/>
    </source>
</evidence>
<feature type="domain" description="Teneurin-like YD-shell" evidence="2">
    <location>
        <begin position="2"/>
        <end position="181"/>
    </location>
</feature>
<accession>A0A3M6R1B5</accession>
<dbReference type="PANTHER" id="PTHR32305:SF15">
    <property type="entry name" value="PROTEIN RHSA-RELATED"/>
    <property type="match status" value="1"/>
</dbReference>